<dbReference type="EMBL" id="NMUH01004730">
    <property type="protein sequence ID" value="MQM10641.1"/>
    <property type="molecule type" value="Genomic_DNA"/>
</dbReference>
<evidence type="ECO:0000256" key="3">
    <source>
        <dbReference type="ARBA" id="ARBA00022801"/>
    </source>
</evidence>
<evidence type="ECO:0000259" key="5">
    <source>
        <dbReference type="PROSITE" id="PS50600"/>
    </source>
</evidence>
<evidence type="ECO:0000313" key="7">
    <source>
        <dbReference type="Proteomes" id="UP000652761"/>
    </source>
</evidence>
<dbReference type="AlphaFoldDB" id="A0A843WZ38"/>
<accession>A0A843WZ38</accession>
<keyword evidence="2" id="KW-0645">Protease</keyword>
<comment type="similarity">
    <text evidence="1">Belongs to the peptidase C48 family.</text>
</comment>
<dbReference type="GO" id="GO:0006508">
    <property type="term" value="P:proteolysis"/>
    <property type="evidence" value="ECO:0007669"/>
    <property type="project" value="UniProtKB-KW"/>
</dbReference>
<feature type="domain" description="Ubiquitin-like protease family profile" evidence="5">
    <location>
        <begin position="17"/>
        <end position="164"/>
    </location>
</feature>
<dbReference type="OrthoDB" id="732682at2759"/>
<dbReference type="GO" id="GO:0016926">
    <property type="term" value="P:protein desumoylation"/>
    <property type="evidence" value="ECO:0007669"/>
    <property type="project" value="UniProtKB-ARBA"/>
</dbReference>
<dbReference type="InterPro" id="IPR003653">
    <property type="entry name" value="Peptidase_C48_C"/>
</dbReference>
<keyword evidence="7" id="KW-1185">Reference proteome</keyword>
<keyword evidence="4" id="KW-0788">Thiol protease</keyword>
<sequence length="216" mass="24986">MIICRADEAALYAQCDIHRSEENVIAISKLHFSFLHVTEVQLLFIARRQQSPAPKRRHQRLPNRQSIYNFSFARCFDYFDCLWFAYSMKSSTQGKVASWIKHKNVFTKKYTFVPICVCECFYMGHWSLLILCHLRGSSPINPPVPQQVNGTECGFLVLCYIYLFIKSAPHSFSINDYPYFIGSSCGGTCFFLPSSFPAKQRELIIGHKQQTKLHSF</sequence>
<gene>
    <name evidence="6" type="ORF">Taro_043534</name>
</gene>
<dbReference type="Gene3D" id="3.40.395.10">
    <property type="entry name" value="Adenoviral Proteinase, Chain A"/>
    <property type="match status" value="2"/>
</dbReference>
<proteinExistence type="inferred from homology"/>
<organism evidence="6 7">
    <name type="scientific">Colocasia esculenta</name>
    <name type="common">Wild taro</name>
    <name type="synonym">Arum esculentum</name>
    <dbReference type="NCBI Taxonomy" id="4460"/>
    <lineage>
        <taxon>Eukaryota</taxon>
        <taxon>Viridiplantae</taxon>
        <taxon>Streptophyta</taxon>
        <taxon>Embryophyta</taxon>
        <taxon>Tracheophyta</taxon>
        <taxon>Spermatophyta</taxon>
        <taxon>Magnoliopsida</taxon>
        <taxon>Liliopsida</taxon>
        <taxon>Araceae</taxon>
        <taxon>Aroideae</taxon>
        <taxon>Colocasieae</taxon>
        <taxon>Colocasia</taxon>
    </lineage>
</organism>
<name>A0A843WZ38_COLES</name>
<protein>
    <recommendedName>
        <fullName evidence="5">Ubiquitin-like protease family profile domain-containing protein</fullName>
    </recommendedName>
</protein>
<dbReference type="InterPro" id="IPR038765">
    <property type="entry name" value="Papain-like_cys_pep_sf"/>
</dbReference>
<dbReference type="Proteomes" id="UP000652761">
    <property type="component" value="Unassembled WGS sequence"/>
</dbReference>
<evidence type="ECO:0000256" key="4">
    <source>
        <dbReference type="ARBA" id="ARBA00022807"/>
    </source>
</evidence>
<evidence type="ECO:0000256" key="2">
    <source>
        <dbReference type="ARBA" id="ARBA00022670"/>
    </source>
</evidence>
<dbReference type="GO" id="GO:0008234">
    <property type="term" value="F:cysteine-type peptidase activity"/>
    <property type="evidence" value="ECO:0007669"/>
    <property type="project" value="UniProtKB-KW"/>
</dbReference>
<reference evidence="6" key="1">
    <citation type="submission" date="2017-07" db="EMBL/GenBank/DDBJ databases">
        <title>Taro Niue Genome Assembly and Annotation.</title>
        <authorList>
            <person name="Atibalentja N."/>
            <person name="Keating K."/>
            <person name="Fields C.J."/>
        </authorList>
    </citation>
    <scope>NUCLEOTIDE SEQUENCE</scope>
    <source>
        <strain evidence="6">Niue_2</strain>
        <tissue evidence="6">Leaf</tissue>
    </source>
</reference>
<dbReference type="PROSITE" id="PS50600">
    <property type="entry name" value="ULP_PROTEASE"/>
    <property type="match status" value="1"/>
</dbReference>
<keyword evidence="3" id="KW-0378">Hydrolase</keyword>
<dbReference type="PANTHER" id="PTHR46915">
    <property type="entry name" value="UBIQUITIN-LIKE PROTEASE 4-RELATED"/>
    <property type="match status" value="1"/>
</dbReference>
<dbReference type="PANTHER" id="PTHR46915:SF6">
    <property type="entry name" value="CYSTEINE PROTEINASES SUPERFAMILY PROTEIN"/>
    <property type="match status" value="1"/>
</dbReference>
<comment type="caution">
    <text evidence="6">The sequence shown here is derived from an EMBL/GenBank/DDBJ whole genome shotgun (WGS) entry which is preliminary data.</text>
</comment>
<evidence type="ECO:0000313" key="6">
    <source>
        <dbReference type="EMBL" id="MQM10641.1"/>
    </source>
</evidence>
<dbReference type="SUPFAM" id="SSF54001">
    <property type="entry name" value="Cysteine proteinases"/>
    <property type="match status" value="1"/>
</dbReference>
<evidence type="ECO:0000256" key="1">
    <source>
        <dbReference type="ARBA" id="ARBA00005234"/>
    </source>
</evidence>